<dbReference type="EMBL" id="JAXUIA010000006">
    <property type="protein sequence ID" value="MEA0976865.1"/>
    <property type="molecule type" value="Genomic_DNA"/>
</dbReference>
<accession>A0AAJ5US86</accession>
<dbReference type="Pfam" id="PF07859">
    <property type="entry name" value="Abhydrolase_3"/>
    <property type="match status" value="1"/>
</dbReference>
<evidence type="ECO:0000313" key="5">
    <source>
        <dbReference type="Proteomes" id="UP001219585"/>
    </source>
</evidence>
<gene>
    <name evidence="4" type="ORF">OU989_15870</name>
    <name evidence="3" type="ORF">U6C28_11210</name>
</gene>
<dbReference type="Proteomes" id="UP001219585">
    <property type="component" value="Chromosome"/>
</dbReference>
<dbReference type="EMBL" id="CP113527">
    <property type="protein sequence ID" value="WDV05769.1"/>
    <property type="molecule type" value="Genomic_DNA"/>
</dbReference>
<sequence length="318" mass="35215">MEHRINPELKETLALFPPLDLDNVQATREGMAAVAVPAPIDEHIAVENKMIQGPADHHDSLRVRIYKPKEQNEIYPGLLWIHGGGYVLGAPEGDDLLCQRFVNEAKCVVVSVDYRLAPEHPYPAPLEDCYSALKWVADHADELGIDPNRLGIAGASAGGGLTAALALLTRDRNYPKLSFQMPLYPMIDDRNNTPSSLEITGHMIWNHDLNQKGWEMYLNGENGSANVSQYAAPARAEDLSGLPFTYTCVGQLDPFRDETLQYVTKLCQAGVDVEFHLYPGCYHGFESIVPTADISQRAVTEYVEAAKYVLNRNISVPL</sequence>
<evidence type="ECO:0000313" key="3">
    <source>
        <dbReference type="EMBL" id="MEA0976865.1"/>
    </source>
</evidence>
<dbReference type="PANTHER" id="PTHR48081">
    <property type="entry name" value="AB HYDROLASE SUPERFAMILY PROTEIN C4A8.06C"/>
    <property type="match status" value="1"/>
</dbReference>
<protein>
    <submittedName>
        <fullName evidence="4">Alpha/beta hydrolase</fullName>
    </submittedName>
</protein>
<reference evidence="3 6" key="2">
    <citation type="submission" date="2023-12" db="EMBL/GenBank/DDBJ databases">
        <title>Genome comparison identifies genes involved in endophytic behavior of Lysinibacillus irui and provides insights into its role as a plant-growth promoting bacterium.</title>
        <authorList>
            <person name="Hilario S."/>
            <person name="Matos I."/>
            <person name="Goncalves M.F.M."/>
            <person name="Pardo C.A."/>
            <person name="Santos M.J."/>
        </authorList>
    </citation>
    <scope>NUCLEOTIDE SEQUENCE [LARGE SCALE GENOMIC DNA]</scope>
    <source>
        <strain evidence="3 6">B3</strain>
    </source>
</reference>
<dbReference type="KEGG" id="liu:OU989_15870"/>
<dbReference type="RefSeq" id="WP_274793975.1">
    <property type="nucleotide sequence ID" value="NZ_CP113527.1"/>
</dbReference>
<feature type="domain" description="Alpha/beta hydrolase fold-3" evidence="2">
    <location>
        <begin position="78"/>
        <end position="286"/>
    </location>
</feature>
<dbReference type="Proteomes" id="UP001289615">
    <property type="component" value="Unassembled WGS sequence"/>
</dbReference>
<dbReference type="PANTHER" id="PTHR48081:SF8">
    <property type="entry name" value="ALPHA_BETA HYDROLASE FOLD-3 DOMAIN-CONTAINING PROTEIN-RELATED"/>
    <property type="match status" value="1"/>
</dbReference>
<evidence type="ECO:0000259" key="2">
    <source>
        <dbReference type="Pfam" id="PF07859"/>
    </source>
</evidence>
<evidence type="ECO:0000313" key="6">
    <source>
        <dbReference type="Proteomes" id="UP001289615"/>
    </source>
</evidence>
<dbReference type="InterPro" id="IPR029058">
    <property type="entry name" value="AB_hydrolase_fold"/>
</dbReference>
<dbReference type="Gene3D" id="3.40.50.1820">
    <property type="entry name" value="alpha/beta hydrolase"/>
    <property type="match status" value="1"/>
</dbReference>
<dbReference type="GO" id="GO:0016787">
    <property type="term" value="F:hydrolase activity"/>
    <property type="evidence" value="ECO:0007669"/>
    <property type="project" value="UniProtKB-KW"/>
</dbReference>
<dbReference type="InterPro" id="IPR050300">
    <property type="entry name" value="GDXG_lipolytic_enzyme"/>
</dbReference>
<reference evidence="4" key="1">
    <citation type="submission" date="2022-11" db="EMBL/GenBank/DDBJ databases">
        <title>Lysinibacillus irui.</title>
        <authorList>
            <person name="Akintayo S.O."/>
        </authorList>
    </citation>
    <scope>NUCLEOTIDE SEQUENCE</scope>
    <source>
        <strain evidence="4">IRB4-01</strain>
    </source>
</reference>
<dbReference type="SUPFAM" id="SSF53474">
    <property type="entry name" value="alpha/beta-Hydrolases"/>
    <property type="match status" value="1"/>
</dbReference>
<organism evidence="4 5">
    <name type="scientific">Lysinibacillus irui</name>
    <dbReference type="NCBI Taxonomy" id="2998077"/>
    <lineage>
        <taxon>Bacteria</taxon>
        <taxon>Bacillati</taxon>
        <taxon>Bacillota</taxon>
        <taxon>Bacilli</taxon>
        <taxon>Bacillales</taxon>
        <taxon>Bacillaceae</taxon>
        <taxon>Lysinibacillus</taxon>
    </lineage>
</organism>
<evidence type="ECO:0000256" key="1">
    <source>
        <dbReference type="ARBA" id="ARBA00022801"/>
    </source>
</evidence>
<keyword evidence="1 4" id="KW-0378">Hydrolase</keyword>
<evidence type="ECO:0000313" key="4">
    <source>
        <dbReference type="EMBL" id="WDV05769.1"/>
    </source>
</evidence>
<dbReference type="InterPro" id="IPR013094">
    <property type="entry name" value="AB_hydrolase_3"/>
</dbReference>
<dbReference type="AlphaFoldDB" id="A0AAJ5US86"/>
<proteinExistence type="predicted"/>
<keyword evidence="6" id="KW-1185">Reference proteome</keyword>
<name>A0AAJ5US86_9BACI</name>